<sequence>MSSTSTISNLQDIGKQTSPQYSSGSPTCYPHESVTQETTDAQPFPAAVHQPCADTFPTSEEEKEEKTMEKHDGVLTEEDVSSCLSNLGHSATGLEHVYQFLSAPGRNLNNVSILCNYVHLQKLELPYNKIKDLSCVSHMPYLIILDASHNQLTDFFGFQPPKNLKEVNFSHNQMSVMTHLSAYSSLSKLNLDYNCFSEIGGLLHCASLTHLSLAHNKISCISGLDNLPIKDLCLRGNQIEKIENVETLRTLQVLDLSLNRISSLSGLQNLHLLGSINLESNLISEIKEATHIHDLCLLRELNLQRNLVQEQLDYRLAVIFLLQHLTGLDQEKVTVEEKVSAVNKYDPPLEVVAAKEHMSHMVYQLMQPQVIYDSTLPSLDSPYPMLVLTGPQACGKRELAHKLCREFNDFFAYGTCHTTRAPYFGEEDGSDYHFVTEEDFQNMIHMGKFLQTMQYAGHWYGLSREAIEDVAREGLACCVHMELEGVFSLKNSHFEPRYVLMIPTDKEQYGRRLRTRALYTQTQIDMAVARVDTYVLINRERPGFFDNVIPCDEPVEAYRTLRQVVKDYLGVEEQGGEDQSTTTELKRDSLVDEASPAPSTRTETVFMSHSAPDMDPSDHNCRKYYNKVQAQLTPQKTSAEMASIHRRQQLVREALMGKSPKAYTQLFKRCVHTAPSSLASQMQRDPTLSSPMMPRASHDRQHNHSENSSSDDSRASSGLSIPSSAGAFSETAGPAGCSDLGLDTTVEPLDVSSLGHNLDMLKDQVESGHTPDAPRPGSELLSPGATATMARPGSNAKPILPPILSGRKTPGPSPKPQTLRQEREGEGDEE</sequence>
<dbReference type="PANTHER" id="PTHR23117">
    <property type="entry name" value="GUANYLATE KINASE-RELATED"/>
    <property type="match status" value="1"/>
</dbReference>
<evidence type="ECO:0000256" key="7">
    <source>
        <dbReference type="ARBA" id="ARBA00022741"/>
    </source>
</evidence>
<keyword evidence="13" id="KW-0966">Cell projection</keyword>
<dbReference type="FunFam" id="3.30.63.10:FF:000002">
    <property type="entry name" value="Guanylate kinase 1"/>
    <property type="match status" value="1"/>
</dbReference>
<dbReference type="GO" id="GO:0030154">
    <property type="term" value="P:cell differentiation"/>
    <property type="evidence" value="ECO:0007669"/>
    <property type="project" value="UniProtKB-KW"/>
</dbReference>
<evidence type="ECO:0000313" key="21">
    <source>
        <dbReference type="Proteomes" id="UP000694557"/>
    </source>
</evidence>
<keyword evidence="6" id="KW-0677">Repeat</keyword>
<feature type="compositionally biased region" description="Polar residues" evidence="18">
    <location>
        <begin position="1"/>
        <end position="26"/>
    </location>
</feature>
<dbReference type="SUPFAM" id="SSF52540">
    <property type="entry name" value="P-loop containing nucleoside triphosphate hydrolases"/>
    <property type="match status" value="1"/>
</dbReference>
<evidence type="ECO:0000256" key="8">
    <source>
        <dbReference type="ARBA" id="ARBA00022777"/>
    </source>
</evidence>
<dbReference type="CDD" id="cd00071">
    <property type="entry name" value="GMPK"/>
    <property type="match status" value="1"/>
</dbReference>
<keyword evidence="11" id="KW-0744">Spermatogenesis</keyword>
<evidence type="ECO:0000256" key="2">
    <source>
        <dbReference type="ARBA" id="ARBA00004218"/>
    </source>
</evidence>
<reference evidence="20" key="1">
    <citation type="submission" date="2025-08" db="UniProtKB">
        <authorList>
            <consortium name="Ensembl"/>
        </authorList>
    </citation>
    <scope>IDENTIFICATION</scope>
</reference>
<organism evidence="20 21">
    <name type="scientific">Oncorhynchus kisutch</name>
    <name type="common">Coho salmon</name>
    <name type="synonym">Salmo kisutch</name>
    <dbReference type="NCBI Taxonomy" id="8019"/>
    <lineage>
        <taxon>Eukaryota</taxon>
        <taxon>Metazoa</taxon>
        <taxon>Chordata</taxon>
        <taxon>Craniata</taxon>
        <taxon>Vertebrata</taxon>
        <taxon>Euteleostomi</taxon>
        <taxon>Actinopterygii</taxon>
        <taxon>Neopterygii</taxon>
        <taxon>Teleostei</taxon>
        <taxon>Protacanthopterygii</taxon>
        <taxon>Salmoniformes</taxon>
        <taxon>Salmonidae</taxon>
        <taxon>Salmoninae</taxon>
        <taxon>Oncorhynchus</taxon>
    </lineage>
</organism>
<dbReference type="SMART" id="SM00072">
    <property type="entry name" value="GuKc"/>
    <property type="match status" value="1"/>
</dbReference>
<keyword evidence="9" id="KW-0221">Differentiation</keyword>
<evidence type="ECO:0000256" key="6">
    <source>
        <dbReference type="ARBA" id="ARBA00022737"/>
    </source>
</evidence>
<dbReference type="Gene3D" id="3.80.10.10">
    <property type="entry name" value="Ribonuclease Inhibitor"/>
    <property type="match status" value="2"/>
</dbReference>
<evidence type="ECO:0000256" key="16">
    <source>
        <dbReference type="ARBA" id="ARBA00062266"/>
    </source>
</evidence>
<dbReference type="GeneTree" id="ENSGT00940000157992"/>
<reference evidence="20" key="2">
    <citation type="submission" date="2025-09" db="UniProtKB">
        <authorList>
            <consortium name="Ensembl"/>
        </authorList>
    </citation>
    <scope>IDENTIFICATION</scope>
</reference>
<evidence type="ECO:0000256" key="11">
    <source>
        <dbReference type="ARBA" id="ARBA00022871"/>
    </source>
</evidence>
<feature type="compositionally biased region" description="Low complexity" evidence="18">
    <location>
        <begin position="706"/>
        <end position="720"/>
    </location>
</feature>
<evidence type="ECO:0000259" key="19">
    <source>
        <dbReference type="PROSITE" id="PS50052"/>
    </source>
</evidence>
<accession>A0A8C7L3P9</accession>
<dbReference type="PANTHER" id="PTHR23117:SF18">
    <property type="entry name" value="LEUCINE-RICH REPEAT AND GUANYLATE KINASE DOMAIN-CONTAINING PROTEIN"/>
    <property type="match status" value="1"/>
</dbReference>
<dbReference type="InterPro" id="IPR027417">
    <property type="entry name" value="P-loop_NTPase"/>
</dbReference>
<evidence type="ECO:0000256" key="12">
    <source>
        <dbReference type="ARBA" id="ARBA00023212"/>
    </source>
</evidence>
<dbReference type="Pfam" id="PF14580">
    <property type="entry name" value="LRR_9"/>
    <property type="match status" value="1"/>
</dbReference>
<feature type="compositionally biased region" description="Polar residues" evidence="18">
    <location>
        <begin position="597"/>
        <end position="607"/>
    </location>
</feature>
<proteinExistence type="predicted"/>
<dbReference type="GO" id="GO:0007283">
    <property type="term" value="P:spermatogenesis"/>
    <property type="evidence" value="ECO:0007669"/>
    <property type="project" value="UniProtKB-KW"/>
</dbReference>
<evidence type="ECO:0000256" key="3">
    <source>
        <dbReference type="ARBA" id="ARBA00022490"/>
    </source>
</evidence>
<dbReference type="CTD" id="136332"/>
<dbReference type="InterPro" id="IPR032675">
    <property type="entry name" value="LRR_dom_sf"/>
</dbReference>
<feature type="region of interest" description="Disordered" evidence="18">
    <location>
        <begin position="764"/>
        <end position="830"/>
    </location>
</feature>
<protein>
    <recommendedName>
        <fullName evidence="17">Leucine-rich repeat and guanylate kinase domain-containing protein</fullName>
    </recommendedName>
</protein>
<dbReference type="PROSITE" id="PS50052">
    <property type="entry name" value="GUANYLATE_KINASE_2"/>
    <property type="match status" value="1"/>
</dbReference>
<evidence type="ECO:0000256" key="18">
    <source>
        <dbReference type="SAM" id="MobiDB-lite"/>
    </source>
</evidence>
<evidence type="ECO:0000256" key="15">
    <source>
        <dbReference type="ARBA" id="ARBA00054148"/>
    </source>
</evidence>
<dbReference type="Proteomes" id="UP000694557">
    <property type="component" value="Unassembled WGS sequence"/>
</dbReference>
<dbReference type="FunFam" id="3.40.50.300:FF:000828">
    <property type="entry name" value="leucine-rich repeat and guanylate kinase domain-containing protein-like"/>
    <property type="match status" value="1"/>
</dbReference>
<feature type="compositionally biased region" description="Basic and acidic residues" evidence="18">
    <location>
        <begin position="696"/>
        <end position="705"/>
    </location>
</feature>
<evidence type="ECO:0000256" key="14">
    <source>
        <dbReference type="ARBA" id="ARBA00023329"/>
    </source>
</evidence>
<evidence type="ECO:0000256" key="10">
    <source>
        <dbReference type="ARBA" id="ARBA00022840"/>
    </source>
</evidence>
<keyword evidence="5" id="KW-0808">Transferase</keyword>
<dbReference type="GO" id="GO:0005829">
    <property type="term" value="C:cytosol"/>
    <property type="evidence" value="ECO:0007669"/>
    <property type="project" value="TreeGrafter"/>
</dbReference>
<keyword evidence="4" id="KW-0433">Leucine-rich repeat</keyword>
<dbReference type="GO" id="GO:0004385">
    <property type="term" value="F:GMP kinase activity"/>
    <property type="evidence" value="ECO:0007669"/>
    <property type="project" value="TreeGrafter"/>
</dbReference>
<dbReference type="FunFam" id="3.80.10.10:FF:000238">
    <property type="entry name" value="Leucine rich repeats and guanylate kinase domain containing"/>
    <property type="match status" value="1"/>
</dbReference>
<dbReference type="InterPro" id="IPR008145">
    <property type="entry name" value="GK/Ca_channel_bsu"/>
</dbReference>
<comment type="function">
    <text evidence="15">Involved in multiple aspects of sperm assembly including acrosome attachment, shaping of the sperm head and in the early aspects of axoneme development. Not essential for primary cilium biogenesis.</text>
</comment>
<evidence type="ECO:0000256" key="13">
    <source>
        <dbReference type="ARBA" id="ARBA00023273"/>
    </source>
</evidence>
<keyword evidence="12" id="KW-0206">Cytoskeleton</keyword>
<dbReference type="SUPFAM" id="SSF52058">
    <property type="entry name" value="L domain-like"/>
    <property type="match status" value="1"/>
</dbReference>
<dbReference type="FunFam" id="3.80.10.10:FF:000191">
    <property type="entry name" value="Leucine rich repeats and guanylate kinase domain containing"/>
    <property type="match status" value="1"/>
</dbReference>
<name>A0A8C7L3P9_ONCKI</name>
<feature type="region of interest" description="Disordered" evidence="18">
    <location>
        <begin position="675"/>
        <end position="732"/>
    </location>
</feature>
<dbReference type="Ensembl" id="ENSOKIT00005118111.1">
    <property type="protein sequence ID" value="ENSOKIP00005110280.1"/>
    <property type="gene ID" value="ENSOKIG00005048185.1"/>
</dbReference>
<dbReference type="PROSITE" id="PS51450">
    <property type="entry name" value="LRR"/>
    <property type="match status" value="5"/>
</dbReference>
<comment type="subcellular location">
    <subcellularLocation>
        <location evidence="1">Cytoplasm</location>
        <location evidence="1">Cytoskeleton</location>
        <location evidence="1">Cilium basal body</location>
    </subcellularLocation>
    <subcellularLocation>
        <location evidence="2">Cytoplasmic vesicle</location>
        <location evidence="2">Secretory vesicle</location>
        <location evidence="2">Acrosome</location>
    </subcellularLocation>
</comment>
<evidence type="ECO:0000256" key="17">
    <source>
        <dbReference type="ARBA" id="ARBA00071205"/>
    </source>
</evidence>
<feature type="region of interest" description="Disordered" evidence="18">
    <location>
        <begin position="1"/>
        <end position="72"/>
    </location>
</feature>
<evidence type="ECO:0000256" key="5">
    <source>
        <dbReference type="ARBA" id="ARBA00022679"/>
    </source>
</evidence>
<dbReference type="Pfam" id="PF00625">
    <property type="entry name" value="Guanylate_kin"/>
    <property type="match status" value="1"/>
</dbReference>
<dbReference type="SMART" id="SM00365">
    <property type="entry name" value="LRR_SD22"/>
    <property type="match status" value="4"/>
</dbReference>
<keyword evidence="10" id="KW-0067">ATP-binding</keyword>
<feature type="region of interest" description="Disordered" evidence="18">
    <location>
        <begin position="572"/>
        <end position="616"/>
    </location>
</feature>
<keyword evidence="14" id="KW-0968">Cytoplasmic vesicle</keyword>
<gene>
    <name evidence="20" type="primary">lrguk</name>
</gene>
<keyword evidence="21" id="KW-1185">Reference proteome</keyword>
<keyword evidence="8" id="KW-0418">Kinase</keyword>
<dbReference type="GO" id="GO:0005524">
    <property type="term" value="F:ATP binding"/>
    <property type="evidence" value="ECO:0007669"/>
    <property type="project" value="UniProtKB-KW"/>
</dbReference>
<evidence type="ECO:0000256" key="1">
    <source>
        <dbReference type="ARBA" id="ARBA00004120"/>
    </source>
</evidence>
<dbReference type="InterPro" id="IPR008144">
    <property type="entry name" value="Guanylate_kin-like_dom"/>
</dbReference>
<keyword evidence="3" id="KW-0963">Cytoplasm</keyword>
<comment type="subunit">
    <text evidence="16">Interacts (via guanylate kinase-like domain) with RIMBP3 (via coiled-coil region). Interacts (via guanylate kinase-like domain) with HOOK2. Interacts (via LRRCT domain) with KLC3. Interacts with HOOK1 and HOOK3.</text>
</comment>
<dbReference type="InterPro" id="IPR001611">
    <property type="entry name" value="Leu-rich_rpt"/>
</dbReference>
<feature type="compositionally biased region" description="Polar residues" evidence="18">
    <location>
        <begin position="675"/>
        <end position="690"/>
    </location>
</feature>
<dbReference type="Gene3D" id="3.40.50.300">
    <property type="entry name" value="P-loop containing nucleotide triphosphate hydrolases"/>
    <property type="match status" value="1"/>
</dbReference>
<feature type="domain" description="Guanylate kinase-like" evidence="19">
    <location>
        <begin position="383"/>
        <end position="566"/>
    </location>
</feature>
<dbReference type="GO" id="GO:0001669">
    <property type="term" value="C:acrosomal vesicle"/>
    <property type="evidence" value="ECO:0007669"/>
    <property type="project" value="UniProtKB-SubCell"/>
</dbReference>
<evidence type="ECO:0000313" key="20">
    <source>
        <dbReference type="Ensembl" id="ENSOKIP00005110280.1"/>
    </source>
</evidence>
<dbReference type="AlphaFoldDB" id="A0A8C7L3P9"/>
<evidence type="ECO:0000256" key="4">
    <source>
        <dbReference type="ARBA" id="ARBA00022614"/>
    </source>
</evidence>
<evidence type="ECO:0000256" key="9">
    <source>
        <dbReference type="ARBA" id="ARBA00022782"/>
    </source>
</evidence>
<keyword evidence="7" id="KW-0547">Nucleotide-binding</keyword>